<dbReference type="Gene3D" id="3.40.30.10">
    <property type="entry name" value="Glutaredoxin"/>
    <property type="match status" value="1"/>
</dbReference>
<dbReference type="PROSITE" id="PS50404">
    <property type="entry name" value="GST_NTER"/>
    <property type="match status" value="1"/>
</dbReference>
<evidence type="ECO:0008006" key="5">
    <source>
        <dbReference type="Google" id="ProtNLM"/>
    </source>
</evidence>
<dbReference type="PROSITE" id="PS50405">
    <property type="entry name" value="GST_CTER"/>
    <property type="match status" value="1"/>
</dbReference>
<keyword evidence="4" id="KW-1185">Reference proteome</keyword>
<dbReference type="Proteomes" id="UP001162834">
    <property type="component" value="Chromosome"/>
</dbReference>
<dbReference type="KEGG" id="sbae:DSM104329_04916"/>
<feature type="domain" description="GST N-terminal" evidence="1">
    <location>
        <begin position="1"/>
        <end position="81"/>
    </location>
</feature>
<organism evidence="3 4">
    <name type="scientific">Capillimicrobium parvum</name>
    <dbReference type="NCBI Taxonomy" id="2884022"/>
    <lineage>
        <taxon>Bacteria</taxon>
        <taxon>Bacillati</taxon>
        <taxon>Actinomycetota</taxon>
        <taxon>Thermoleophilia</taxon>
        <taxon>Solirubrobacterales</taxon>
        <taxon>Capillimicrobiaceae</taxon>
        <taxon>Capillimicrobium</taxon>
    </lineage>
</organism>
<evidence type="ECO:0000259" key="2">
    <source>
        <dbReference type="PROSITE" id="PS50405"/>
    </source>
</evidence>
<dbReference type="InterPro" id="IPR036282">
    <property type="entry name" value="Glutathione-S-Trfase_C_sf"/>
</dbReference>
<feature type="domain" description="GST C-terminal" evidence="2">
    <location>
        <begin position="86"/>
        <end position="248"/>
    </location>
</feature>
<dbReference type="CDD" id="cd00570">
    <property type="entry name" value="GST_N_family"/>
    <property type="match status" value="1"/>
</dbReference>
<proteinExistence type="predicted"/>
<dbReference type="InterPro" id="IPR004045">
    <property type="entry name" value="Glutathione_S-Trfase_N"/>
</dbReference>
<dbReference type="AlphaFoldDB" id="A0A9E7C3E3"/>
<evidence type="ECO:0000313" key="3">
    <source>
        <dbReference type="EMBL" id="UGS38487.1"/>
    </source>
</evidence>
<evidence type="ECO:0000313" key="4">
    <source>
        <dbReference type="Proteomes" id="UP001162834"/>
    </source>
</evidence>
<name>A0A9E7C3E3_9ACTN</name>
<gene>
    <name evidence="3" type="ORF">DSM104329_04916</name>
</gene>
<evidence type="ECO:0000259" key="1">
    <source>
        <dbReference type="PROSITE" id="PS50404"/>
    </source>
</evidence>
<dbReference type="InterPro" id="IPR036249">
    <property type="entry name" value="Thioredoxin-like_sf"/>
</dbReference>
<dbReference type="Pfam" id="PF13417">
    <property type="entry name" value="GST_N_3"/>
    <property type="match status" value="1"/>
</dbReference>
<dbReference type="SUPFAM" id="SSF52833">
    <property type="entry name" value="Thioredoxin-like"/>
    <property type="match status" value="1"/>
</dbReference>
<dbReference type="SUPFAM" id="SSF47616">
    <property type="entry name" value="GST C-terminal domain-like"/>
    <property type="match status" value="1"/>
</dbReference>
<dbReference type="RefSeq" id="WP_259312508.1">
    <property type="nucleotide sequence ID" value="NZ_CP087164.1"/>
</dbReference>
<reference evidence="3" key="1">
    <citation type="journal article" date="2022" name="Int. J. Syst. Evol. Microbiol.">
        <title>Pseudomonas aegrilactucae sp. nov. and Pseudomonas morbosilactucae sp. nov., pathogens causing bacterial rot of lettuce in Japan.</title>
        <authorList>
            <person name="Sawada H."/>
            <person name="Fujikawa T."/>
            <person name="Satou M."/>
        </authorList>
    </citation>
    <scope>NUCLEOTIDE SEQUENCE</scope>
    <source>
        <strain evidence="3">0166_1</strain>
    </source>
</reference>
<accession>A0A9E7C3E3</accession>
<dbReference type="Gene3D" id="1.20.1050.10">
    <property type="match status" value="2"/>
</dbReference>
<dbReference type="InterPro" id="IPR010987">
    <property type="entry name" value="Glutathione-S-Trfase_C-like"/>
</dbReference>
<sequence length="253" mass="28369">MTVVLWHIELSHYNEKVRWALDYKGVAHERRVPMPGFHRLSALAVTRGRHDRLPVAEIEGRRLGDSTAIVAALEERWPEPPLYPADPADRARALALEDFFDERLAPDVRRWMWHQTLPDDDLVADSLFSPDARLRRRLLSLSAPVARPMLRMDYTINDATARASEAQIRAAMDRLETEIGPGGYLAGDAFSVADMTAAALFTPLLAPPGRQHQPPRAAPAVVRLRAELEARPGGEWVHEMYARHRGASAAVTR</sequence>
<dbReference type="Pfam" id="PF13410">
    <property type="entry name" value="GST_C_2"/>
    <property type="match status" value="1"/>
</dbReference>
<dbReference type="EMBL" id="CP087164">
    <property type="protein sequence ID" value="UGS38487.1"/>
    <property type="molecule type" value="Genomic_DNA"/>
</dbReference>
<protein>
    <recommendedName>
        <fullName evidence="5">Glutathione S-transferase</fullName>
    </recommendedName>
</protein>